<dbReference type="SUPFAM" id="SSF54373">
    <property type="entry name" value="FAD-linked reductases, C-terminal domain"/>
    <property type="match status" value="1"/>
</dbReference>
<evidence type="ECO:0000313" key="4">
    <source>
        <dbReference type="EMBL" id="PLR13309.1"/>
    </source>
</evidence>
<organism evidence="4 5">
    <name type="scientific">Caulobacter flavus</name>
    <dbReference type="NCBI Taxonomy" id="1679497"/>
    <lineage>
        <taxon>Bacteria</taxon>
        <taxon>Pseudomonadati</taxon>
        <taxon>Pseudomonadota</taxon>
        <taxon>Alphaproteobacteria</taxon>
        <taxon>Caulobacterales</taxon>
        <taxon>Caulobacteraceae</taxon>
        <taxon>Caulobacter</taxon>
    </lineage>
</organism>
<keyword evidence="1" id="KW-0560">Oxidoreductase</keyword>
<dbReference type="OrthoDB" id="9790035at2"/>
<evidence type="ECO:0000313" key="3">
    <source>
        <dbReference type="EMBL" id="AYV49104.1"/>
    </source>
</evidence>
<gene>
    <name evidence="3" type="ORF">C1707_24180</name>
    <name evidence="4" type="ORF">CFHF_14070</name>
</gene>
<sequence>MILQSGARVAVAGAGAFGSATALILSRFGFVVTVFDPAPPGENASGVAAGMLAPVAEAVFDKVSRGHLPVLRRARERWTTFAADLGVAIDRGGLAIEGDEAFLAEVEAALVEAGAEFSRTSTGLFSDEDWRLDARQALATLREAAIAAGAVFDARGVSKFSEGRATLDDGEVAAFDALVVATGGGGRGLAPELAALTPIKGQILRLTTPMAGGAVLRGKGVYIAPGPRPAVGATMETGRDDREPDATVVEPLRVAAERLRPELAGAVAEIEVGVRASTADGLPLVGPSRVPGVILAAGARRNGWLLAPLVAGMVAAYLTDADPGEDAAAFDPQRFEG</sequence>
<dbReference type="PANTHER" id="PTHR13847:SF289">
    <property type="entry name" value="GLYCINE OXIDASE"/>
    <property type="match status" value="1"/>
</dbReference>
<reference evidence="4 5" key="1">
    <citation type="submission" date="2017-12" db="EMBL/GenBank/DDBJ databases">
        <title>The genome sequence of Caulobacter flavus CGMCC1 15093.</title>
        <authorList>
            <person name="Gao J."/>
            <person name="Mao X."/>
            <person name="Sun J."/>
        </authorList>
    </citation>
    <scope>NUCLEOTIDE SEQUENCE [LARGE SCALE GENOMIC DNA]</scope>
    <source>
        <strain evidence="4 5">CGMCC1 15093</strain>
    </source>
</reference>
<dbReference type="RefSeq" id="WP_101713630.1">
    <property type="nucleotide sequence ID" value="NZ_CP026100.1"/>
</dbReference>
<dbReference type="EMBL" id="CP026100">
    <property type="protein sequence ID" value="AYV49104.1"/>
    <property type="molecule type" value="Genomic_DNA"/>
</dbReference>
<feature type="domain" description="FAD dependent oxidoreductase" evidence="2">
    <location>
        <begin position="8"/>
        <end position="316"/>
    </location>
</feature>
<proteinExistence type="predicted"/>
<dbReference type="InterPro" id="IPR036188">
    <property type="entry name" value="FAD/NAD-bd_sf"/>
</dbReference>
<dbReference type="KEGG" id="cfh:C1707_24180"/>
<keyword evidence="6" id="KW-1185">Reference proteome</keyword>
<dbReference type="SUPFAM" id="SSF51971">
    <property type="entry name" value="Nucleotide-binding domain"/>
    <property type="match status" value="1"/>
</dbReference>
<evidence type="ECO:0000259" key="2">
    <source>
        <dbReference type="Pfam" id="PF01266"/>
    </source>
</evidence>
<evidence type="ECO:0000313" key="6">
    <source>
        <dbReference type="Proteomes" id="UP000281192"/>
    </source>
</evidence>
<evidence type="ECO:0000313" key="5">
    <source>
        <dbReference type="Proteomes" id="UP000234483"/>
    </source>
</evidence>
<dbReference type="GO" id="GO:0016491">
    <property type="term" value="F:oxidoreductase activity"/>
    <property type="evidence" value="ECO:0007669"/>
    <property type="project" value="UniProtKB-KW"/>
</dbReference>
<dbReference type="Proteomes" id="UP000234483">
    <property type="component" value="Unassembled WGS sequence"/>
</dbReference>
<accession>A0A2N5CS72</accession>
<dbReference type="PANTHER" id="PTHR13847">
    <property type="entry name" value="SARCOSINE DEHYDROGENASE-RELATED"/>
    <property type="match status" value="1"/>
</dbReference>
<reference evidence="3 6" key="2">
    <citation type="submission" date="2018-01" db="EMBL/GenBank/DDBJ databases">
        <title>Complete genome sequence of Caulobacter flavus RHGG3.</title>
        <authorList>
            <person name="Yang E."/>
        </authorList>
    </citation>
    <scope>NUCLEOTIDE SEQUENCE [LARGE SCALE GENOMIC DNA]</scope>
    <source>
        <strain evidence="3 6">RHGG3</strain>
    </source>
</reference>
<dbReference type="AlphaFoldDB" id="A0A2N5CS72"/>
<dbReference type="GO" id="GO:0005737">
    <property type="term" value="C:cytoplasm"/>
    <property type="evidence" value="ECO:0007669"/>
    <property type="project" value="TreeGrafter"/>
</dbReference>
<dbReference type="Pfam" id="PF01266">
    <property type="entry name" value="DAO"/>
    <property type="match status" value="1"/>
</dbReference>
<dbReference type="InterPro" id="IPR006076">
    <property type="entry name" value="FAD-dep_OxRdtase"/>
</dbReference>
<dbReference type="EMBL" id="PJRQ01000029">
    <property type="protein sequence ID" value="PLR13309.1"/>
    <property type="molecule type" value="Genomic_DNA"/>
</dbReference>
<protein>
    <submittedName>
        <fullName evidence="4">D-amino-acid oxidase</fullName>
    </submittedName>
</protein>
<evidence type="ECO:0000256" key="1">
    <source>
        <dbReference type="ARBA" id="ARBA00023002"/>
    </source>
</evidence>
<dbReference type="Proteomes" id="UP000281192">
    <property type="component" value="Chromosome"/>
</dbReference>
<dbReference type="Gene3D" id="3.30.9.10">
    <property type="entry name" value="D-Amino Acid Oxidase, subunit A, domain 2"/>
    <property type="match status" value="1"/>
</dbReference>
<name>A0A2N5CS72_9CAUL</name>
<dbReference type="Gene3D" id="3.50.50.60">
    <property type="entry name" value="FAD/NAD(P)-binding domain"/>
    <property type="match status" value="1"/>
</dbReference>